<feature type="active site" description="Nucleophile" evidence="6">
    <location>
        <position position="283"/>
    </location>
</feature>
<dbReference type="InterPro" id="IPR016163">
    <property type="entry name" value="Ald_DH_C"/>
</dbReference>
<dbReference type="InterPro" id="IPR015590">
    <property type="entry name" value="Aldehyde_DH_dom"/>
</dbReference>
<evidence type="ECO:0000313" key="10">
    <source>
        <dbReference type="EMBL" id="MCW3780750.1"/>
    </source>
</evidence>
<dbReference type="Proteomes" id="UP001207582">
    <property type="component" value="Unassembled WGS sequence"/>
</dbReference>
<keyword evidence="5 6" id="KW-0558">Oxidation</keyword>
<keyword evidence="6" id="KW-0521">NADP</keyword>
<evidence type="ECO:0000256" key="6">
    <source>
        <dbReference type="HAMAP-Rule" id="MF_00804"/>
    </source>
</evidence>
<evidence type="ECO:0000256" key="3">
    <source>
        <dbReference type="ARBA" id="ARBA00023002"/>
    </source>
</evidence>
<feature type="binding site" evidence="6">
    <location>
        <position position="450"/>
    </location>
    <ligand>
        <name>K(+)</name>
        <dbReference type="ChEBI" id="CHEBI:29103"/>
        <label>2</label>
    </ligand>
</feature>
<gene>
    <name evidence="6 10" type="primary">betB</name>
    <name evidence="10" type="ORF">OM960_04025</name>
</gene>
<feature type="active site" description="Proton acceptor" evidence="6">
    <location>
        <position position="249"/>
    </location>
</feature>
<comment type="caution">
    <text evidence="10">The sequence shown here is derived from an EMBL/GenBank/DDBJ whole genome shotgun (WGS) entry which is preliminary data.</text>
</comment>
<keyword evidence="3 6" id="KW-0560">Oxidoreductase</keyword>
<feature type="binding site" evidence="6">
    <location>
        <position position="251"/>
    </location>
    <ligand>
        <name>NAD(+)</name>
        <dbReference type="ChEBI" id="CHEBI:57540"/>
    </ligand>
</feature>
<evidence type="ECO:0000256" key="5">
    <source>
        <dbReference type="ARBA" id="ARBA00023097"/>
    </source>
</evidence>
<comment type="function">
    <text evidence="6">Involved in the biosynthesis of the osmoprotectant glycine betaine. Catalyzes the irreversible oxidation of betaine aldehyde to the corresponding acid.</text>
</comment>
<dbReference type="RefSeq" id="WP_264771137.1">
    <property type="nucleotide sequence ID" value="NZ_JAPDOG010000003.1"/>
</dbReference>
<dbReference type="InterPro" id="IPR016162">
    <property type="entry name" value="Ald_DH_N"/>
</dbReference>
<dbReference type="InterPro" id="IPR016161">
    <property type="entry name" value="Ald_DH/histidinol_DH"/>
</dbReference>
<feature type="binding site" evidence="6">
    <location>
        <begin position="149"/>
        <end position="151"/>
    </location>
    <ligand>
        <name>NAD(+)</name>
        <dbReference type="ChEBI" id="CHEBI:57540"/>
    </ligand>
</feature>
<feature type="active site" evidence="7">
    <location>
        <position position="249"/>
    </location>
</feature>
<evidence type="ECO:0000256" key="7">
    <source>
        <dbReference type="PROSITE-ProRule" id="PRU10007"/>
    </source>
</evidence>
<dbReference type="EC" id="1.2.1.8" evidence="6"/>
<organism evidence="10 11">
    <name type="scientific">Defluviimonas salinarum</name>
    <dbReference type="NCBI Taxonomy" id="2992147"/>
    <lineage>
        <taxon>Bacteria</taxon>
        <taxon>Pseudomonadati</taxon>
        <taxon>Pseudomonadota</taxon>
        <taxon>Alphaproteobacteria</taxon>
        <taxon>Rhodobacterales</taxon>
        <taxon>Paracoccaceae</taxon>
        <taxon>Albidovulum</taxon>
    </lineage>
</organism>
<dbReference type="PANTHER" id="PTHR11699">
    <property type="entry name" value="ALDEHYDE DEHYDROGENASE-RELATED"/>
    <property type="match status" value="1"/>
</dbReference>
<dbReference type="GO" id="GO:0008802">
    <property type="term" value="F:betaine-aldehyde dehydrogenase (NAD+) activity"/>
    <property type="evidence" value="ECO:0007669"/>
    <property type="project" value="UniProtKB-EC"/>
</dbReference>
<dbReference type="SUPFAM" id="SSF53720">
    <property type="entry name" value="ALDH-like"/>
    <property type="match status" value="1"/>
</dbReference>
<dbReference type="NCBIfam" id="NF009725">
    <property type="entry name" value="PRK13252.1"/>
    <property type="match status" value="1"/>
</dbReference>
<accession>A0ABT3IZA7</accession>
<feature type="binding site" evidence="6">
    <location>
        <position position="453"/>
    </location>
    <ligand>
        <name>K(+)</name>
        <dbReference type="ChEBI" id="CHEBI:29103"/>
        <label>2</label>
    </ligand>
</feature>
<feature type="binding site" description="covalent" evidence="6">
    <location>
        <position position="283"/>
    </location>
    <ligand>
        <name>NAD(+)</name>
        <dbReference type="ChEBI" id="CHEBI:57540"/>
    </ligand>
</feature>
<dbReference type="Gene3D" id="3.40.309.10">
    <property type="entry name" value="Aldehyde Dehydrogenase, Chain A, domain 2"/>
    <property type="match status" value="1"/>
</dbReference>
<feature type="binding site" evidence="6">
    <location>
        <begin position="175"/>
        <end position="178"/>
    </location>
    <ligand>
        <name>NAD(+)</name>
        <dbReference type="ChEBI" id="CHEBI:57540"/>
    </ligand>
</feature>
<evidence type="ECO:0000256" key="8">
    <source>
        <dbReference type="RuleBase" id="RU003345"/>
    </source>
</evidence>
<keyword evidence="2 6" id="KW-0630">Potassium</keyword>
<keyword evidence="11" id="KW-1185">Reference proteome</keyword>
<dbReference type="NCBIfam" id="TIGR01804">
    <property type="entry name" value="BADH"/>
    <property type="match status" value="1"/>
</dbReference>
<dbReference type="Pfam" id="PF00171">
    <property type="entry name" value="Aldedh"/>
    <property type="match status" value="1"/>
</dbReference>
<feature type="binding site" evidence="6">
    <location>
        <position position="93"/>
    </location>
    <ligand>
        <name>K(+)</name>
        <dbReference type="ChEBI" id="CHEBI:29103"/>
        <label>1</label>
    </ligand>
</feature>
<evidence type="ECO:0000256" key="1">
    <source>
        <dbReference type="ARBA" id="ARBA00022723"/>
    </source>
</evidence>
<comment type="catalytic activity">
    <reaction evidence="6">
        <text>betaine aldehyde + NAD(+) + H2O = glycine betaine + NADH + 2 H(+)</text>
        <dbReference type="Rhea" id="RHEA:15305"/>
        <dbReference type="ChEBI" id="CHEBI:15377"/>
        <dbReference type="ChEBI" id="CHEBI:15378"/>
        <dbReference type="ChEBI" id="CHEBI:15710"/>
        <dbReference type="ChEBI" id="CHEBI:17750"/>
        <dbReference type="ChEBI" id="CHEBI:57540"/>
        <dbReference type="ChEBI" id="CHEBI:57945"/>
        <dbReference type="EC" id="1.2.1.8"/>
    </reaction>
</comment>
<reference evidence="10 11" key="1">
    <citation type="submission" date="2022-10" db="EMBL/GenBank/DDBJ databases">
        <title>Defluviimonas sp. CAU 1641 isolated from mud.</title>
        <authorList>
            <person name="Kim W."/>
        </authorList>
    </citation>
    <scope>NUCLEOTIDE SEQUENCE [LARGE SCALE GENOMIC DNA]</scope>
    <source>
        <strain evidence="10 11">CAU 1641</strain>
    </source>
</reference>
<sequence length="483" mass="51265">MRAQPKASHFVDGAYLEDRAGAEIEVIYPATGEVIARVHEATPAVVERAIASAARAQAEWALVKPVERARILRRAADLIRERNRALSELETLDTGKPLQETLVADATSGADALEYFAGLVPAVTGETIPLGRDFVYTVREPLGVCVGIGAWNYPTQIACWKSAPALAMGNAMIFKPSEVTPLCALKVAEILVEAGLPAGLMNVVQGRGAVGASLITDPRVAKVSLTGSVPTGRKVYAAAAEGMRHVTMELGGKSPLIVFDDADVEDAVGGALLGNFYSSGQVCSNGTRVFVQKGIKERFLARLKERTEAIRLGDPMDEAVQMGPVVSAAQMEKVLAYVEAGKAEGARLVTGGARAGDGGYYIRPTVFADVTDTMAIAREEIFGPVMAVLDFEDENEVVTRANATEFGLSAGVFTRDLTRAHRLVGRLEAGSCWINAYNLAPVEAPFGGVKLSGVGRENSKAAIEHYSQIKSVYVGMGPVEAPY</sequence>
<evidence type="ECO:0000256" key="4">
    <source>
        <dbReference type="ARBA" id="ARBA00023027"/>
    </source>
</evidence>
<evidence type="ECO:0000256" key="2">
    <source>
        <dbReference type="ARBA" id="ARBA00022958"/>
    </source>
</evidence>
<proteinExistence type="inferred from homology"/>
<protein>
    <recommendedName>
        <fullName evidence="6">Betaine aldehyde dehydrogenase</fullName>
        <shortName evidence="6">BADH</shortName>
        <ecNumber evidence="6">1.2.1.8</ecNumber>
    </recommendedName>
</protein>
<evidence type="ECO:0000313" key="11">
    <source>
        <dbReference type="Proteomes" id="UP001207582"/>
    </source>
</evidence>
<dbReference type="HAMAP" id="MF_00804">
    <property type="entry name" value="BADH"/>
    <property type="match status" value="1"/>
</dbReference>
<dbReference type="InterPro" id="IPR016160">
    <property type="entry name" value="Ald_DH_CS_CYS"/>
</dbReference>
<feature type="modified residue" description="Cysteine sulfenic acid (-SOH)" evidence="6">
    <location>
        <position position="283"/>
    </location>
</feature>
<dbReference type="Gene3D" id="3.40.605.10">
    <property type="entry name" value="Aldehyde Dehydrogenase, Chain A, domain 1"/>
    <property type="match status" value="1"/>
</dbReference>
<keyword evidence="4 6" id="KW-0520">NAD</keyword>
<comment type="pathway">
    <text evidence="6">Amine and polyamine biosynthesis; betaine biosynthesis via choline pathway; betaine from betaine aldehyde: step 1/1.</text>
</comment>
<keyword evidence="1 6" id="KW-0479">Metal-binding</keyword>
<dbReference type="EMBL" id="JAPDOG010000003">
    <property type="protein sequence ID" value="MCW3780750.1"/>
    <property type="molecule type" value="Genomic_DNA"/>
</dbReference>
<feature type="binding site" evidence="6">
    <location>
        <position position="380"/>
    </location>
    <ligand>
        <name>NAD(+)</name>
        <dbReference type="ChEBI" id="CHEBI:57540"/>
    </ligand>
</feature>
<dbReference type="InterPro" id="IPR011264">
    <property type="entry name" value="BADH"/>
</dbReference>
<evidence type="ECO:0000259" key="9">
    <source>
        <dbReference type="Pfam" id="PF00171"/>
    </source>
</evidence>
<name>A0ABT3IZA7_9RHOB</name>
<comment type="similarity">
    <text evidence="6 8">Belongs to the aldehyde dehydrogenase family.</text>
</comment>
<dbReference type="InterPro" id="IPR029510">
    <property type="entry name" value="Ald_DH_CS_GLU"/>
</dbReference>
<feature type="domain" description="Aldehyde dehydrogenase" evidence="9">
    <location>
        <begin position="20"/>
        <end position="472"/>
    </location>
</feature>
<comment type="cofactor">
    <cofactor evidence="6">
        <name>K(+)</name>
        <dbReference type="ChEBI" id="CHEBI:29103"/>
    </cofactor>
    <text evidence="6">Binds 2 potassium ions per subunit.</text>
</comment>
<feature type="active site" description="Charge relay system" evidence="6">
    <location>
        <position position="161"/>
    </location>
</feature>
<comment type="caution">
    <text evidence="6">Lacks conserved residue(s) required for the propagation of feature annotation.</text>
</comment>
<feature type="binding site" evidence="6">
    <location>
        <position position="27"/>
    </location>
    <ligand>
        <name>K(+)</name>
        <dbReference type="ChEBI" id="CHEBI:29103"/>
        <label>1</label>
    </ligand>
</feature>
<comment type="subunit">
    <text evidence="6">Dimer of dimers.</text>
</comment>
<feature type="active site" description="Charge relay system" evidence="6">
    <location>
        <position position="457"/>
    </location>
</feature>
<dbReference type="PROSITE" id="PS00687">
    <property type="entry name" value="ALDEHYDE_DEHYDR_GLU"/>
    <property type="match status" value="1"/>
</dbReference>
<dbReference type="PROSITE" id="PS00070">
    <property type="entry name" value="ALDEHYDE_DEHYDR_CYS"/>
    <property type="match status" value="1"/>
</dbReference>